<accession>A0A344ALU6</accession>
<proteinExistence type="predicted"/>
<feature type="transmembrane region" description="Helical" evidence="1">
    <location>
        <begin position="12"/>
        <end position="31"/>
    </location>
</feature>
<evidence type="ECO:0000313" key="2">
    <source>
        <dbReference type="EMBL" id="AWV83344.1"/>
    </source>
</evidence>
<dbReference type="AlphaFoldDB" id="A0A344ALU6"/>
<protein>
    <submittedName>
        <fullName evidence="2">ATP synthase F0 subunit 8</fullName>
    </submittedName>
</protein>
<geneLocation type="mitochondrion" evidence="2"/>
<sequence>MPQMSPMYWMFLYIYFILTLFLVLLLIYFIFNNKSFYDIIKNDQFEMIWLW</sequence>
<dbReference type="EMBL" id="MG737729">
    <property type="protein sequence ID" value="AWV83344.1"/>
    <property type="molecule type" value="Genomic_DNA"/>
</dbReference>
<keyword evidence="2" id="KW-0496">Mitochondrion</keyword>
<reference evidence="2" key="2">
    <citation type="journal article" date="2018" name="Proc. Natl. Acad. Sci. U.S.A.">
        <title>Recurrent symbiont recruitment from fungal parasites in cicadas.</title>
        <authorList>
            <person name="Yu M."/>
            <person name="Moriyama M."/>
            <person name="Lukasik P."/>
            <person name="Vanderpool D."/>
            <person name="Tanahashi M."/>
            <person name="Meng X.-Y."/>
            <person name="McCutcheon J.P."/>
            <person name="Fukatsu T."/>
        </authorList>
    </citation>
    <scope>NUCLEOTIDE SEQUENCE</scope>
    <source>
        <strain evidence="2">MUDKUR</strain>
        <tissue evidence="2">Bacteriome</tissue>
    </source>
</reference>
<keyword evidence="1" id="KW-1133">Transmembrane helix</keyword>
<name>A0A344ALU6_9HEMI</name>
<organism evidence="2">
    <name type="scientific">Muda kuroiwae</name>
    <dbReference type="NCBI Taxonomy" id="2170272"/>
    <lineage>
        <taxon>Eukaryota</taxon>
        <taxon>Metazoa</taxon>
        <taxon>Ecdysozoa</taxon>
        <taxon>Arthropoda</taxon>
        <taxon>Hexapoda</taxon>
        <taxon>Insecta</taxon>
        <taxon>Pterygota</taxon>
        <taxon>Neoptera</taxon>
        <taxon>Paraneoptera</taxon>
        <taxon>Hemiptera</taxon>
        <taxon>Auchenorrhyncha</taxon>
        <taxon>Cicadoidea</taxon>
        <taxon>Cicadidae</taxon>
        <taxon>Cicadettinae</taxon>
        <taxon>Chlorocystini</taxon>
        <taxon>Muda</taxon>
    </lineage>
</organism>
<gene>
    <name evidence="2" type="primary">atp8</name>
</gene>
<reference evidence="2" key="1">
    <citation type="journal article" date="2018" name="J. Hered.">
        <title>One hundred mitochondrial genomes of cicadas.</title>
        <authorList>
            <person name="Lukasik P."/>
            <person name="Chong R.A."/>
            <person name="Nazario K."/>
            <person name="Matsuura Y."/>
            <person name="Bublitz D."/>
            <person name="Campbell M.A."/>
            <person name="Meyer M."/>
            <person name="Van Leuven J.T."/>
            <person name="Pessacq P."/>
            <person name="Veloso C."/>
            <person name="Simon C."/>
            <person name="McCutcheon J.P."/>
        </authorList>
    </citation>
    <scope>NUCLEOTIDE SEQUENCE</scope>
    <source>
        <strain evidence="2">MUDKUR</strain>
        <tissue evidence="2">Bacteriome</tissue>
    </source>
</reference>
<evidence type="ECO:0000256" key="1">
    <source>
        <dbReference type="SAM" id="Phobius"/>
    </source>
</evidence>
<keyword evidence="1" id="KW-0472">Membrane</keyword>
<keyword evidence="1" id="KW-0812">Transmembrane</keyword>